<keyword evidence="1" id="KW-0472">Membrane</keyword>
<reference evidence="3" key="1">
    <citation type="submission" date="2019-05" db="EMBL/GenBank/DDBJ databases">
        <title>Complete genome sequencing of Absiella argi strain JCM 30884.</title>
        <authorList>
            <person name="Sakamoto M."/>
            <person name="Murakami T."/>
            <person name="Mori H."/>
        </authorList>
    </citation>
    <scope>NUCLEOTIDE SEQUENCE [LARGE SCALE GENOMIC DNA]</scope>
    <source>
        <strain evidence="3">JCM 30884</strain>
    </source>
</reference>
<dbReference type="Proteomes" id="UP000464754">
    <property type="component" value="Chromosome"/>
</dbReference>
<protein>
    <submittedName>
        <fullName evidence="2">Uncharacterized protein</fullName>
    </submittedName>
</protein>
<name>A0A6N4TME1_9FIRM</name>
<dbReference type="KEGG" id="aarg:Aargi30884_28220"/>
<dbReference type="EMBL" id="AP019695">
    <property type="protein sequence ID" value="BBK23919.1"/>
    <property type="molecule type" value="Genomic_DNA"/>
</dbReference>
<evidence type="ECO:0000313" key="2">
    <source>
        <dbReference type="EMBL" id="BBK23919.1"/>
    </source>
</evidence>
<feature type="transmembrane region" description="Helical" evidence="1">
    <location>
        <begin position="197"/>
        <end position="220"/>
    </location>
</feature>
<keyword evidence="1" id="KW-0812">Transmembrane</keyword>
<keyword evidence="3" id="KW-1185">Reference proteome</keyword>
<gene>
    <name evidence="2" type="ORF">Aargi30884_28220</name>
</gene>
<organism evidence="2 3">
    <name type="scientific">Amedibacterium intestinale</name>
    <dbReference type="NCBI Taxonomy" id="2583452"/>
    <lineage>
        <taxon>Bacteria</taxon>
        <taxon>Bacillati</taxon>
        <taxon>Bacillota</taxon>
        <taxon>Erysipelotrichia</taxon>
        <taxon>Erysipelotrichales</taxon>
        <taxon>Erysipelotrichaceae</taxon>
        <taxon>Amedibacterium</taxon>
    </lineage>
</organism>
<proteinExistence type="predicted"/>
<keyword evidence="1" id="KW-1133">Transmembrane helix</keyword>
<accession>A0A6N4TME1</accession>
<feature type="transmembrane region" description="Helical" evidence="1">
    <location>
        <begin position="240"/>
        <end position="261"/>
    </location>
</feature>
<evidence type="ECO:0000256" key="1">
    <source>
        <dbReference type="SAM" id="Phobius"/>
    </source>
</evidence>
<evidence type="ECO:0000313" key="3">
    <source>
        <dbReference type="Proteomes" id="UP000464754"/>
    </source>
</evidence>
<dbReference type="AlphaFoldDB" id="A0A6N4TME1"/>
<dbReference type="RefSeq" id="WP_118277655.1">
    <property type="nucleotide sequence ID" value="NZ_AP019695.1"/>
</dbReference>
<feature type="transmembrane region" description="Helical" evidence="1">
    <location>
        <begin position="105"/>
        <end position="133"/>
    </location>
</feature>
<feature type="transmembrane region" description="Helical" evidence="1">
    <location>
        <begin position="24"/>
        <end position="41"/>
    </location>
</feature>
<feature type="transmembrane region" description="Helical" evidence="1">
    <location>
        <begin position="61"/>
        <end position="84"/>
    </location>
</feature>
<sequence>MNNGNVQKNKEVISFLMATQLQRLWKGFAAAAILSIVPFLLHPQFTEYLLPYEIQLYLNPYYRYGVWLIFFGLAFFCLHDVYYWRANFRVLTPYQQIPVSSFKQYISWIFSVTCIFALYFLWQILLFIIFYQIAVLKNPELEMANGLYFSAQNALFAKLYIPVTLKEGILWMIRMFVYAFLTVFFGSGLHMIRKHRIFSILFLILLFSYIGIWFLPVKILYSMPPEMLQHFTWVSYSTQIYHIFMYGCEGVFLLCALLLIFREYRKEVQYEKIS</sequence>
<feature type="transmembrane region" description="Helical" evidence="1">
    <location>
        <begin position="168"/>
        <end position="185"/>
    </location>
</feature>